<evidence type="ECO:0000313" key="2">
    <source>
        <dbReference type="EMBL" id="KKN85966.1"/>
    </source>
</evidence>
<protein>
    <submittedName>
        <fullName evidence="2">Uncharacterized protein</fullName>
    </submittedName>
</protein>
<name>A0A0F9WJ22_9ZZZZ</name>
<dbReference type="EMBL" id="LAZR01000153">
    <property type="protein sequence ID" value="KKN85966.1"/>
    <property type="molecule type" value="Genomic_DNA"/>
</dbReference>
<comment type="caution">
    <text evidence="2">The sequence shown here is derived from an EMBL/GenBank/DDBJ whole genome shotgun (WGS) entry which is preliminary data.</text>
</comment>
<organism evidence="2">
    <name type="scientific">marine sediment metagenome</name>
    <dbReference type="NCBI Taxonomy" id="412755"/>
    <lineage>
        <taxon>unclassified sequences</taxon>
        <taxon>metagenomes</taxon>
        <taxon>ecological metagenomes</taxon>
    </lineage>
</organism>
<proteinExistence type="predicted"/>
<feature type="region of interest" description="Disordered" evidence="1">
    <location>
        <begin position="81"/>
        <end position="105"/>
    </location>
</feature>
<reference evidence="2" key="1">
    <citation type="journal article" date="2015" name="Nature">
        <title>Complex archaea that bridge the gap between prokaryotes and eukaryotes.</title>
        <authorList>
            <person name="Spang A."/>
            <person name="Saw J.H."/>
            <person name="Jorgensen S.L."/>
            <person name="Zaremba-Niedzwiedzka K."/>
            <person name="Martijn J."/>
            <person name="Lind A.E."/>
            <person name="van Eijk R."/>
            <person name="Schleper C."/>
            <person name="Guy L."/>
            <person name="Ettema T.J."/>
        </authorList>
    </citation>
    <scope>NUCLEOTIDE SEQUENCE</scope>
</reference>
<sequence length="105" mass="11327">MTDERVEHLKIHDLGGGFSAETWLARSGRWAFGLVRQAERLIPCGAGVLIQHRASVSAWGYQSRGAALEVAERVALALDPTRLTEAPAGPEEPAGDPDEPARRAK</sequence>
<dbReference type="AlphaFoldDB" id="A0A0F9WJ22"/>
<gene>
    <name evidence="2" type="ORF">LCGC14_0273780</name>
</gene>
<evidence type="ECO:0000256" key="1">
    <source>
        <dbReference type="SAM" id="MobiDB-lite"/>
    </source>
</evidence>
<accession>A0A0F9WJ22</accession>